<gene>
    <name evidence="2" type="ORF">FOMPIDRAFT_1041970</name>
</gene>
<dbReference type="HOGENOM" id="CLU_573149_0_0_1"/>
<feature type="region of interest" description="Disordered" evidence="1">
    <location>
        <begin position="1"/>
        <end position="37"/>
    </location>
</feature>
<organism evidence="2 3">
    <name type="scientific">Fomitopsis schrenkii</name>
    <name type="common">Brown rot fungus</name>
    <dbReference type="NCBI Taxonomy" id="2126942"/>
    <lineage>
        <taxon>Eukaryota</taxon>
        <taxon>Fungi</taxon>
        <taxon>Dikarya</taxon>
        <taxon>Basidiomycota</taxon>
        <taxon>Agaricomycotina</taxon>
        <taxon>Agaricomycetes</taxon>
        <taxon>Polyporales</taxon>
        <taxon>Fomitopsis</taxon>
    </lineage>
</organism>
<accession>S8FN60</accession>
<protein>
    <submittedName>
        <fullName evidence="2">Uncharacterized protein</fullName>
    </submittedName>
</protein>
<dbReference type="EMBL" id="KE504154">
    <property type="protein sequence ID" value="EPS99744.1"/>
    <property type="molecule type" value="Genomic_DNA"/>
</dbReference>
<dbReference type="InParanoid" id="S8FN60"/>
<feature type="region of interest" description="Disordered" evidence="1">
    <location>
        <begin position="94"/>
        <end position="142"/>
    </location>
</feature>
<sequence>MVSSESDDFPLATLAKGPANSPGRTRSVSPQLTQTTGGSQAYENVANLHQVTTGAEVVPANADSVDGAGAVNKSLMVVAQLPEADSELLDGLMQPATAPPSPEKRLTRAQSTATITLDAGSAGATPKRQARKTQTKPMDFGGRNLAAMTTESYAKNLPALVDNLIRIYDRIEEVRADAQADNSRLDDSLKRALQSIEGLDTTVSSQVATQVRTAVNSALVSRAAPTVGEPHLRALQNAHNTLVATMGSRLTELDSATQALRSGLDGLTTKLEDLSIAHSATDEEVAYLRGRVYEDGYYNSLAHLQPNPPALPPPPAPAPATITPLSSATHAAVPRAMHGNISQTFGAPPPAKRPRYENGPSSRFRNSRDGPAVPSGAGSPSTSTAGSGYAGTGAKHVRFGPHPWKEGEDIKAQFLRITAAVREPVYISQKAVGNVSLDRDGHFVHVTFKNPGEASKFVSAWARDDGSQNGTTASLVS</sequence>
<feature type="compositionally biased region" description="Pro residues" evidence="1">
    <location>
        <begin position="306"/>
        <end position="318"/>
    </location>
</feature>
<feature type="compositionally biased region" description="Polar residues" evidence="1">
    <location>
        <begin position="22"/>
        <end position="37"/>
    </location>
</feature>
<dbReference type="AlphaFoldDB" id="S8FN60"/>
<dbReference type="Proteomes" id="UP000015241">
    <property type="component" value="Unassembled WGS sequence"/>
</dbReference>
<evidence type="ECO:0000313" key="2">
    <source>
        <dbReference type="EMBL" id="EPS99744.1"/>
    </source>
</evidence>
<keyword evidence="3" id="KW-1185">Reference proteome</keyword>
<name>S8FN60_FOMSC</name>
<feature type="region of interest" description="Disordered" evidence="1">
    <location>
        <begin position="340"/>
        <end position="394"/>
    </location>
</feature>
<feature type="compositionally biased region" description="Low complexity" evidence="1">
    <location>
        <begin position="370"/>
        <end position="387"/>
    </location>
</feature>
<evidence type="ECO:0000313" key="3">
    <source>
        <dbReference type="Proteomes" id="UP000015241"/>
    </source>
</evidence>
<feature type="non-terminal residue" evidence="2">
    <location>
        <position position="477"/>
    </location>
</feature>
<feature type="region of interest" description="Disordered" evidence="1">
    <location>
        <begin position="304"/>
        <end position="323"/>
    </location>
</feature>
<proteinExistence type="predicted"/>
<reference evidence="2 3" key="1">
    <citation type="journal article" date="2012" name="Science">
        <title>The Paleozoic origin of enzymatic lignin decomposition reconstructed from 31 fungal genomes.</title>
        <authorList>
            <person name="Floudas D."/>
            <person name="Binder M."/>
            <person name="Riley R."/>
            <person name="Barry K."/>
            <person name="Blanchette R.A."/>
            <person name="Henrissat B."/>
            <person name="Martinez A.T."/>
            <person name="Otillar R."/>
            <person name="Spatafora J.W."/>
            <person name="Yadav J.S."/>
            <person name="Aerts A."/>
            <person name="Benoit I."/>
            <person name="Boyd A."/>
            <person name="Carlson A."/>
            <person name="Copeland A."/>
            <person name="Coutinho P.M."/>
            <person name="de Vries R.P."/>
            <person name="Ferreira P."/>
            <person name="Findley K."/>
            <person name="Foster B."/>
            <person name="Gaskell J."/>
            <person name="Glotzer D."/>
            <person name="Gorecki P."/>
            <person name="Heitman J."/>
            <person name="Hesse C."/>
            <person name="Hori C."/>
            <person name="Igarashi K."/>
            <person name="Jurgens J.A."/>
            <person name="Kallen N."/>
            <person name="Kersten P."/>
            <person name="Kohler A."/>
            <person name="Kuees U."/>
            <person name="Kumar T.K.A."/>
            <person name="Kuo A."/>
            <person name="LaButti K."/>
            <person name="Larrondo L.F."/>
            <person name="Lindquist E."/>
            <person name="Ling A."/>
            <person name="Lombard V."/>
            <person name="Lucas S."/>
            <person name="Lundell T."/>
            <person name="Martin R."/>
            <person name="McLaughlin D.J."/>
            <person name="Morgenstern I."/>
            <person name="Morin E."/>
            <person name="Murat C."/>
            <person name="Nagy L.G."/>
            <person name="Nolan M."/>
            <person name="Ohm R.A."/>
            <person name="Patyshakuliyeva A."/>
            <person name="Rokas A."/>
            <person name="Ruiz-Duenas F.J."/>
            <person name="Sabat G."/>
            <person name="Salamov A."/>
            <person name="Samejima M."/>
            <person name="Schmutz J."/>
            <person name="Slot J.C."/>
            <person name="St John F."/>
            <person name="Stenlid J."/>
            <person name="Sun H."/>
            <person name="Sun S."/>
            <person name="Syed K."/>
            <person name="Tsang A."/>
            <person name="Wiebenga A."/>
            <person name="Young D."/>
            <person name="Pisabarro A."/>
            <person name="Eastwood D.C."/>
            <person name="Martin F."/>
            <person name="Cullen D."/>
            <person name="Grigoriev I.V."/>
            <person name="Hibbett D.S."/>
        </authorList>
    </citation>
    <scope>NUCLEOTIDE SEQUENCE</scope>
    <source>
        <strain evidence="3">FP-58527</strain>
    </source>
</reference>
<evidence type="ECO:0000256" key="1">
    <source>
        <dbReference type="SAM" id="MobiDB-lite"/>
    </source>
</evidence>